<name>A0A834VG45_SARSC</name>
<dbReference type="GO" id="GO:0097730">
    <property type="term" value="C:non-motile cilium"/>
    <property type="evidence" value="ECO:0007669"/>
    <property type="project" value="TreeGrafter"/>
</dbReference>
<keyword evidence="1 3" id="KW-0547">Nucleotide-binding</keyword>
<proteinExistence type="predicted"/>
<dbReference type="Proteomes" id="UP000070412">
    <property type="component" value="Unassembled WGS sequence"/>
</dbReference>
<dbReference type="GO" id="GO:0046872">
    <property type="term" value="F:metal ion binding"/>
    <property type="evidence" value="ECO:0007669"/>
    <property type="project" value="UniProtKB-KW"/>
</dbReference>
<feature type="binding site" evidence="3">
    <location>
        <position position="190"/>
    </location>
    <ligand>
        <name>GTP</name>
        <dbReference type="ChEBI" id="CHEBI:37565"/>
    </ligand>
</feature>
<dbReference type="InterPro" id="IPR027417">
    <property type="entry name" value="P-loop_NTPase"/>
</dbReference>
<reference evidence="6" key="2">
    <citation type="submission" date="2020-01" db="EMBL/GenBank/DDBJ databases">
        <authorList>
            <person name="Korhonen P.K.K."/>
            <person name="Guangxu M.G."/>
            <person name="Wang T.W."/>
            <person name="Stroehlein A.J.S."/>
            <person name="Young N.D."/>
            <person name="Ang C.-S.A."/>
            <person name="Fernando D.W.F."/>
            <person name="Lu H.L."/>
            <person name="Taylor S.T."/>
            <person name="Ehtesham M.E.M."/>
            <person name="Najaraj S.H.N."/>
            <person name="Harsha G.H.G."/>
            <person name="Madugundu A.M."/>
            <person name="Renuse S.R."/>
            <person name="Holt D.H."/>
            <person name="Pandey A.P."/>
            <person name="Papenfuss A.P."/>
            <person name="Gasser R.B.G."/>
            <person name="Fischer K.F."/>
        </authorList>
    </citation>
    <scope>NUCLEOTIDE SEQUENCE</scope>
    <source>
        <strain evidence="6">SSS_KF_BRIS2020</strain>
    </source>
</reference>
<dbReference type="EMBL" id="WVUK01000055">
    <property type="protein sequence ID" value="KAF7493754.1"/>
    <property type="molecule type" value="Genomic_DNA"/>
</dbReference>
<dbReference type="SMART" id="SM00177">
    <property type="entry name" value="ARF"/>
    <property type="match status" value="1"/>
</dbReference>
<evidence type="ECO:0000313" key="8">
    <source>
        <dbReference type="Proteomes" id="UP000070412"/>
    </source>
</evidence>
<reference evidence="8" key="1">
    <citation type="journal article" date="2020" name="PLoS Negl. Trop. Dis.">
        <title>High-quality nuclear genome for Sarcoptes scabiei-A critical resource for a neglected parasite.</title>
        <authorList>
            <person name="Korhonen P.K."/>
            <person name="Gasser R.B."/>
            <person name="Ma G."/>
            <person name="Wang T."/>
            <person name="Stroehlein A.J."/>
            <person name="Young N.D."/>
            <person name="Ang C.S."/>
            <person name="Fernando D.D."/>
            <person name="Lu H.C."/>
            <person name="Taylor S."/>
            <person name="Reynolds S.L."/>
            <person name="Mofiz E."/>
            <person name="Najaraj S.H."/>
            <person name="Gowda H."/>
            <person name="Madugundu A."/>
            <person name="Renuse S."/>
            <person name="Holt D."/>
            <person name="Pandey A."/>
            <person name="Papenfuss A.T."/>
            <person name="Fischer K."/>
        </authorList>
    </citation>
    <scope>NUCLEOTIDE SEQUENCE [LARGE SCALE GENOMIC DNA]</scope>
</reference>
<accession>A0A834VG45</accession>
<dbReference type="AlphaFoldDB" id="A0A834VG45"/>
<dbReference type="PANTHER" id="PTHR46090">
    <property type="entry name" value="ADP-RIBOSYLATION FACTOR-LIKE PROTEIN 13B"/>
    <property type="match status" value="1"/>
</dbReference>
<dbReference type="GO" id="GO:0005525">
    <property type="term" value="F:GTP binding"/>
    <property type="evidence" value="ECO:0007669"/>
    <property type="project" value="UniProtKB-KW"/>
</dbReference>
<evidence type="ECO:0000256" key="2">
    <source>
        <dbReference type="ARBA" id="ARBA00023134"/>
    </source>
</evidence>
<dbReference type="SMART" id="SM00178">
    <property type="entry name" value="SAR"/>
    <property type="match status" value="1"/>
</dbReference>
<feature type="binding site" evidence="4">
    <location>
        <position position="138"/>
    </location>
    <ligand>
        <name>Mg(2+)</name>
        <dbReference type="ChEBI" id="CHEBI:18420"/>
    </ligand>
</feature>
<dbReference type="PROSITE" id="PS51417">
    <property type="entry name" value="ARF"/>
    <property type="match status" value="1"/>
</dbReference>
<protein>
    <submittedName>
        <fullName evidence="6">ADP-ribosylation factor-like protein 13B</fullName>
    </submittedName>
</protein>
<dbReference type="GO" id="GO:1905515">
    <property type="term" value="P:non-motile cilium assembly"/>
    <property type="evidence" value="ECO:0007669"/>
    <property type="project" value="TreeGrafter"/>
</dbReference>
<dbReference type="GO" id="GO:0097500">
    <property type="term" value="P:receptor localization to non-motile cilium"/>
    <property type="evidence" value="ECO:0007669"/>
    <property type="project" value="TreeGrafter"/>
</dbReference>
<organism evidence="6">
    <name type="scientific">Sarcoptes scabiei</name>
    <name type="common">Itch mite</name>
    <name type="synonym">Acarus scabiei</name>
    <dbReference type="NCBI Taxonomy" id="52283"/>
    <lineage>
        <taxon>Eukaryota</taxon>
        <taxon>Metazoa</taxon>
        <taxon>Ecdysozoa</taxon>
        <taxon>Arthropoda</taxon>
        <taxon>Chelicerata</taxon>
        <taxon>Arachnida</taxon>
        <taxon>Acari</taxon>
        <taxon>Acariformes</taxon>
        <taxon>Sarcoptiformes</taxon>
        <taxon>Astigmata</taxon>
        <taxon>Psoroptidia</taxon>
        <taxon>Sarcoptoidea</taxon>
        <taxon>Sarcoptidae</taxon>
        <taxon>Sarcoptinae</taxon>
        <taxon>Sarcoptes</taxon>
    </lineage>
</organism>
<dbReference type="PANTHER" id="PTHR46090:SF2">
    <property type="entry name" value="ADP-RIBOSYLATION FACTOR-LIKE PROTEIN 13B"/>
    <property type="match status" value="1"/>
</dbReference>
<keyword evidence="4" id="KW-0479">Metal-binding</keyword>
<evidence type="ECO:0000313" key="7">
    <source>
        <dbReference type="EnsemblMetazoa" id="KAF7493754.1"/>
    </source>
</evidence>
<feature type="compositionally biased region" description="Low complexity" evidence="5">
    <location>
        <begin position="35"/>
        <end position="51"/>
    </location>
</feature>
<evidence type="ECO:0000256" key="3">
    <source>
        <dbReference type="PIRSR" id="PIRSR606689-1"/>
    </source>
</evidence>
<dbReference type="OrthoDB" id="14717at2759"/>
<evidence type="ECO:0000256" key="1">
    <source>
        <dbReference type="ARBA" id="ARBA00022741"/>
    </source>
</evidence>
<feature type="binding site" evidence="3">
    <location>
        <begin position="131"/>
        <end position="138"/>
    </location>
    <ligand>
        <name>GTP</name>
        <dbReference type="ChEBI" id="CHEBI:37565"/>
    </ligand>
</feature>
<dbReference type="SUPFAM" id="SSF52540">
    <property type="entry name" value="P-loop containing nucleoside triphosphate hydrolases"/>
    <property type="match status" value="1"/>
</dbReference>
<keyword evidence="4" id="KW-0460">Magnesium</keyword>
<keyword evidence="2 3" id="KW-0342">GTP-binding</keyword>
<evidence type="ECO:0000313" key="6">
    <source>
        <dbReference type="EMBL" id="KAF7493754.1"/>
    </source>
</evidence>
<dbReference type="Pfam" id="PF00025">
    <property type="entry name" value="Arf"/>
    <property type="match status" value="1"/>
</dbReference>
<dbReference type="InterPro" id="IPR006689">
    <property type="entry name" value="Small_GTPase_ARF/SAR"/>
</dbReference>
<evidence type="ECO:0000256" key="4">
    <source>
        <dbReference type="PIRSR" id="PIRSR606689-2"/>
    </source>
</evidence>
<dbReference type="GO" id="GO:0060170">
    <property type="term" value="C:ciliary membrane"/>
    <property type="evidence" value="ECO:0007669"/>
    <property type="project" value="TreeGrafter"/>
</dbReference>
<gene>
    <name evidence="6" type="ORF">SSS_9093</name>
</gene>
<keyword evidence="8" id="KW-1185">Reference proteome</keyword>
<evidence type="ECO:0000256" key="5">
    <source>
        <dbReference type="SAM" id="MobiDB-lite"/>
    </source>
</evidence>
<feature type="region of interest" description="Disordered" evidence="5">
    <location>
        <begin position="30"/>
        <end position="58"/>
    </location>
</feature>
<feature type="binding site" evidence="4">
    <location>
        <position position="155"/>
    </location>
    <ligand>
        <name>Mg(2+)</name>
        <dbReference type="ChEBI" id="CHEBI:18420"/>
    </ligand>
</feature>
<sequence length="384" mass="44374">MILKQSYREAILCNQQTSQDSIKFEQKMNDTIGKSSSSSPSSSSSLSSSKSNNDHHHNCGVKVERSRMKFLSSLLQKCCFIRRFDPRLCLCNLHLYHHNRFKIRKSYLESRNDSKRCKNGETDSVKLLLIGLDNAGKTTLALHLRKESTNQVIPTIGFTRYELNTLDSDYGDVENHQDRFEKIILYDVGGGSKIRGIWKNYYALVHGFIFVVDSIDLERFNEIKELLLEMVSIPNVIGKSILIFLNKEDAVQDHHQIDLLKLKNIEDELSKFDCPIRIQSIAAQNHSTECIDTKSIDPKIVSGLRWLLDSIQSQWPILNERVKVDTRKQIALENELMSKRITSLKENKKMQQNKTGSDRSVENEKNRFFSLKKITNKIYPIKKF</sequence>
<feature type="binding site" evidence="3">
    <location>
        <begin position="246"/>
        <end position="249"/>
    </location>
    <ligand>
        <name>GTP</name>
        <dbReference type="ChEBI" id="CHEBI:37565"/>
    </ligand>
</feature>
<dbReference type="Gene3D" id="3.40.50.300">
    <property type="entry name" value="P-loop containing nucleotide triphosphate hydrolases"/>
    <property type="match status" value="1"/>
</dbReference>
<dbReference type="EnsemblMetazoa" id="SSS_9093s_mrna">
    <property type="protein sequence ID" value="KAF7493754.1"/>
    <property type="gene ID" value="SSS_9093"/>
</dbReference>
<reference evidence="7" key="3">
    <citation type="submission" date="2022-06" db="UniProtKB">
        <authorList>
            <consortium name="EnsemblMetazoa"/>
        </authorList>
    </citation>
    <scope>IDENTIFICATION</scope>
</reference>
<dbReference type="InterPro" id="IPR051995">
    <property type="entry name" value="Ciliary_GTPase"/>
</dbReference>
<dbReference type="GO" id="GO:0003924">
    <property type="term" value="F:GTPase activity"/>
    <property type="evidence" value="ECO:0007669"/>
    <property type="project" value="InterPro"/>
</dbReference>